<dbReference type="InterPro" id="IPR051425">
    <property type="entry name" value="Formin_Homology"/>
</dbReference>
<feature type="domain" description="FH2" evidence="3">
    <location>
        <begin position="1059"/>
        <end position="1476"/>
    </location>
</feature>
<feature type="region of interest" description="Disordered" evidence="1">
    <location>
        <begin position="965"/>
        <end position="1053"/>
    </location>
</feature>
<dbReference type="SMART" id="SM00498">
    <property type="entry name" value="FH2"/>
    <property type="match status" value="1"/>
</dbReference>
<dbReference type="InterPro" id="IPR011989">
    <property type="entry name" value="ARM-like"/>
</dbReference>
<dbReference type="PANTHER" id="PTHR45725:SF1">
    <property type="entry name" value="DISHEVELLED ASSOCIATED ACTIVATOR OF MORPHOGENESIS, ISOFORM D"/>
    <property type="match status" value="1"/>
</dbReference>
<feature type="region of interest" description="Disordered" evidence="1">
    <location>
        <begin position="1595"/>
        <end position="1648"/>
    </location>
</feature>
<dbReference type="Gene3D" id="1.25.10.10">
    <property type="entry name" value="Leucine-rich Repeat Variant"/>
    <property type="match status" value="1"/>
</dbReference>
<feature type="region of interest" description="Disordered" evidence="1">
    <location>
        <begin position="1522"/>
        <end position="1543"/>
    </location>
</feature>
<dbReference type="InterPro" id="IPR010473">
    <property type="entry name" value="GTPase-bd"/>
</dbReference>
<dbReference type="Gene3D" id="1.20.58.2220">
    <property type="entry name" value="Formin, FH2 domain"/>
    <property type="match status" value="1"/>
</dbReference>
<feature type="compositionally biased region" description="Basic and acidic residues" evidence="1">
    <location>
        <begin position="44"/>
        <end position="55"/>
    </location>
</feature>
<dbReference type="InterPro" id="IPR015425">
    <property type="entry name" value="FH2_Formin"/>
</dbReference>
<keyword evidence="5" id="KW-1185">Reference proteome</keyword>
<dbReference type="Pfam" id="PF02181">
    <property type="entry name" value="FH2"/>
    <property type="match status" value="1"/>
</dbReference>
<dbReference type="SMART" id="SM01140">
    <property type="entry name" value="Drf_GBD"/>
    <property type="match status" value="1"/>
</dbReference>
<feature type="compositionally biased region" description="Basic and acidic residues" evidence="1">
    <location>
        <begin position="1799"/>
        <end position="1808"/>
    </location>
</feature>
<dbReference type="Pfam" id="PF06367">
    <property type="entry name" value="Drf_FH3"/>
    <property type="match status" value="1"/>
</dbReference>
<gene>
    <name evidence="4" type="ORF">HDU87_008540</name>
</gene>
<evidence type="ECO:0000259" key="3">
    <source>
        <dbReference type="PROSITE" id="PS51444"/>
    </source>
</evidence>
<dbReference type="SMART" id="SM01139">
    <property type="entry name" value="Drf_FH3"/>
    <property type="match status" value="1"/>
</dbReference>
<dbReference type="GO" id="GO:0003779">
    <property type="term" value="F:actin binding"/>
    <property type="evidence" value="ECO:0007669"/>
    <property type="project" value="InterPro"/>
</dbReference>
<dbReference type="GO" id="GO:0031267">
    <property type="term" value="F:small GTPase binding"/>
    <property type="evidence" value="ECO:0007669"/>
    <property type="project" value="InterPro"/>
</dbReference>
<feature type="compositionally biased region" description="Polar residues" evidence="1">
    <location>
        <begin position="10"/>
        <end position="20"/>
    </location>
</feature>
<feature type="compositionally biased region" description="Pro residues" evidence="1">
    <location>
        <begin position="1011"/>
        <end position="1052"/>
    </location>
</feature>
<dbReference type="InterPro" id="IPR010472">
    <property type="entry name" value="FH3_dom"/>
</dbReference>
<feature type="compositionally biased region" description="Polar residues" evidence="1">
    <location>
        <begin position="918"/>
        <end position="930"/>
    </location>
</feature>
<dbReference type="PANTHER" id="PTHR45725">
    <property type="entry name" value="FORMIN HOMOLOGY 2 FAMILY MEMBER"/>
    <property type="match status" value="1"/>
</dbReference>
<evidence type="ECO:0000313" key="5">
    <source>
        <dbReference type="Proteomes" id="UP001212152"/>
    </source>
</evidence>
<feature type="compositionally biased region" description="Polar residues" evidence="1">
    <location>
        <begin position="327"/>
        <end position="338"/>
    </location>
</feature>
<feature type="compositionally biased region" description="Low complexity" evidence="1">
    <location>
        <begin position="56"/>
        <end position="66"/>
    </location>
</feature>
<evidence type="ECO:0000313" key="4">
    <source>
        <dbReference type="EMBL" id="KAJ3182376.1"/>
    </source>
</evidence>
<feature type="compositionally biased region" description="Basic and acidic residues" evidence="1">
    <location>
        <begin position="343"/>
        <end position="359"/>
    </location>
</feature>
<dbReference type="PROSITE" id="PS51232">
    <property type="entry name" value="GBD_FH3"/>
    <property type="match status" value="1"/>
</dbReference>
<dbReference type="Proteomes" id="UP001212152">
    <property type="component" value="Unassembled WGS sequence"/>
</dbReference>
<feature type="region of interest" description="Disordered" evidence="1">
    <location>
        <begin position="885"/>
        <end position="933"/>
    </location>
</feature>
<evidence type="ECO:0000259" key="2">
    <source>
        <dbReference type="PROSITE" id="PS51232"/>
    </source>
</evidence>
<feature type="region of interest" description="Disordered" evidence="1">
    <location>
        <begin position="205"/>
        <end position="253"/>
    </location>
</feature>
<organism evidence="4 5">
    <name type="scientific">Geranomyces variabilis</name>
    <dbReference type="NCBI Taxonomy" id="109894"/>
    <lineage>
        <taxon>Eukaryota</taxon>
        <taxon>Fungi</taxon>
        <taxon>Fungi incertae sedis</taxon>
        <taxon>Chytridiomycota</taxon>
        <taxon>Chytridiomycota incertae sedis</taxon>
        <taxon>Chytridiomycetes</taxon>
        <taxon>Spizellomycetales</taxon>
        <taxon>Powellomycetaceae</taxon>
        <taxon>Geranomyces</taxon>
    </lineage>
</organism>
<feature type="compositionally biased region" description="Low complexity" evidence="1">
    <location>
        <begin position="998"/>
        <end position="1010"/>
    </location>
</feature>
<evidence type="ECO:0000256" key="1">
    <source>
        <dbReference type="SAM" id="MobiDB-lite"/>
    </source>
</evidence>
<dbReference type="GO" id="GO:0030036">
    <property type="term" value="P:actin cytoskeleton organization"/>
    <property type="evidence" value="ECO:0007669"/>
    <property type="project" value="InterPro"/>
</dbReference>
<dbReference type="SUPFAM" id="SSF48371">
    <property type="entry name" value="ARM repeat"/>
    <property type="match status" value="1"/>
</dbReference>
<proteinExistence type="predicted"/>
<dbReference type="EMBL" id="JADGJQ010000009">
    <property type="protein sequence ID" value="KAJ3182376.1"/>
    <property type="molecule type" value="Genomic_DNA"/>
</dbReference>
<name>A0AAD5XUI1_9FUNG</name>
<feature type="region of interest" description="Disordered" evidence="1">
    <location>
        <begin position="1664"/>
        <end position="1701"/>
    </location>
</feature>
<accession>A0AAD5XUI1</accession>
<reference evidence="4" key="1">
    <citation type="submission" date="2020-05" db="EMBL/GenBank/DDBJ databases">
        <title>Phylogenomic resolution of chytrid fungi.</title>
        <authorList>
            <person name="Stajich J.E."/>
            <person name="Amses K."/>
            <person name="Simmons R."/>
            <person name="Seto K."/>
            <person name="Myers J."/>
            <person name="Bonds A."/>
            <person name="Quandt C.A."/>
            <person name="Barry K."/>
            <person name="Liu P."/>
            <person name="Grigoriev I."/>
            <person name="Longcore J.E."/>
            <person name="James T.Y."/>
        </authorList>
    </citation>
    <scope>NUCLEOTIDE SEQUENCE</scope>
    <source>
        <strain evidence="4">JEL0379</strain>
    </source>
</reference>
<comment type="caution">
    <text evidence="4">The sequence shown here is derived from an EMBL/GenBank/DDBJ whole genome shotgun (WGS) entry which is preliminary data.</text>
</comment>
<feature type="region of interest" description="Disordered" evidence="1">
    <location>
        <begin position="1795"/>
        <end position="1859"/>
    </location>
</feature>
<dbReference type="InterPro" id="IPR016024">
    <property type="entry name" value="ARM-type_fold"/>
</dbReference>
<dbReference type="SUPFAM" id="SSF101447">
    <property type="entry name" value="Formin homology 2 domain (FH2 domain)"/>
    <property type="match status" value="1"/>
</dbReference>
<feature type="region of interest" description="Disordered" evidence="1">
    <location>
        <begin position="1477"/>
        <end position="1507"/>
    </location>
</feature>
<sequence length="1859" mass="202337">MYRPAAPAGQAQNRRSSSHGPLSAPLKSMEDKLAKLGHKLGSKLRGDEKRSDDYRGSGSSRPSFSGEMGLEQQYERMLDDRGISGSARENMLRLDDSRKRRLLSDWQQNRPVTPTIASPAAYLSPSTHAGYPAKASDARSQALLKSKSSIVSLKGESDERLERTFLLVLDRLKIPEAAQATMVRTLDSKRKAEIIQQYRKRREIEKRRDAAAAAGRAHAFPHHSQPVNMNSNSNAKSHSAVTAAPPPHASSRLSLQISRTGVSSAVEALPQDELENVFRTVLDDLDIRGSARDNMIKMDENKQRSIIRQYYYMRRKESANGLKAQAVASQPARQSSDEGPSDGEGRVLRPCPERSDSLVKDAPGLFSTTSGDQMPQRYVALLANRNTPLKALYRHLTAFRIALSLSGAAFVREVVEADVPYLGPNGVRGVGALEVVLDRVAEAKRLRHHGGLATATPMVKGPRPYPGSYAASKNAASRPGAPQASYADAVLEDELGLETVRCLKLIMNADVGCGAVLGSPSLMKQLAFCLAAPHLTTSSLANDARVRRANLGVRTAAAEILGPMCLLSEQGRSLALKSMSELSTLQNEPARLHFLVQSLLDPFTGSVDKYATPADSQGDSDESSTIWDYRTAIMIFFNGLISAPEDLEERWAVRREIEHRGLRTVIKTLSELNATHAFLVQKEAFEADREEDVELMEESFREQRATLGDPQTLIASLLENAKGLPDPQRAQHLLLAAINNMARVVEGLQRRSRTRTDGMASSTTSLTADPVIELEEDSADTLVLLNRTIESISSRVLNDPGDRIANKRQSRFQDLAQDLLQAVEDVAGVQVRPTPSTPNGRGGWDRPSAKSLRGEFSELELIRAQYGAALAVSDAQKREIDQLRARLGQPPLPVPPARSGSFSEHPPPLPPRWGSNDAGDTSFASGNSEGSGRLLASAGVGRLWEEIRRLEDLVTELRGAQAAPVLPGPLAFTSPSASVPSRKSLPAIPTGSGEENDSSAQSPLAAAAPPIGGPPPPPPPPPSGAGGPPPPPLPPPGGPGGGPPPPPAPPGSLAPVAPGVAILKATKAMKPLQWTKIPMRATKATVWEDVVEEAYSKPADEHALLDEDDLLELFKKDEPISRAPTTASQELQTEPAVPAAPKKIITLIDGRRAQNIAIMLGGIRLSYADISRAIITMDDSVMSIERLQALRSWAPTPDECDIVRAYEGDFGDVGNAERYIREVMDIPRLNQRLEHMLFRKRFEEEVEEVIPDMETVLLACDQVRNSKRLRSLLKQVLVLGNYLNGTSFRGHAHGFKLEALLNLRDTRANGSKLLPTLLHYLVAKLEQTDPDLIDFMREMPRAELAARVCIPALFASIRELRRGIEAVASETAELRKLADQPDDSSEDRFLAVMEPFATRASVRVAGLEYQASVAEKNVNDLIAFFGDDPKERAGAPEDFFALFTTFSSELARARTENRAAARAAEQKEAHARRLAEMKERKARGGDMSPTTDIDSAEASPINSRSPSFTDLRETLLRSIVENGGSATAEDKGDTRESSASDRIVRQNAPHGTFLAVVGSVSEDDILRLRPVEGELPFYQRGTVRRRTPKELYGDETFGTFEQGGGGYRAGGADEDYQENYDSSSGFIEPYQYEPPHTQDTAGFSSSEDAPAAVLDVPELRVDHTDDDRVEQDDELAVQQQSEPDGDMSGIETHQEPSSADAAQRITRKITMSEIIYRVPQFDEYDAADSASTARKSSTSEILYRVPSFDDDYNRIDGGYYNEGEDSVGGLNAASAMMKTGSLLKARVTLKKKVLAAGRQRRENDRKGSDAVPEADEDTISDADVSFHTVGASAEQRIPQSEGTPASPSSAPEPSEHTQI</sequence>
<feature type="compositionally biased region" description="Polar residues" evidence="1">
    <location>
        <begin position="1637"/>
        <end position="1647"/>
    </location>
</feature>
<feature type="compositionally biased region" description="Basic and acidic residues" evidence="1">
    <location>
        <begin position="1528"/>
        <end position="1543"/>
    </location>
</feature>
<feature type="compositionally biased region" description="Polar residues" evidence="1">
    <location>
        <begin position="225"/>
        <end position="240"/>
    </location>
</feature>
<feature type="domain" description="GBD/FH3" evidence="2">
    <location>
        <begin position="266"/>
        <end position="780"/>
    </location>
</feature>
<dbReference type="InterPro" id="IPR042201">
    <property type="entry name" value="FH2_Formin_sf"/>
</dbReference>
<feature type="region of interest" description="Disordered" evidence="1">
    <location>
        <begin position="322"/>
        <end position="367"/>
    </location>
</feature>
<dbReference type="PROSITE" id="PS51444">
    <property type="entry name" value="FH2"/>
    <property type="match status" value="1"/>
</dbReference>
<protein>
    <submittedName>
        <fullName evidence="4">Uncharacterized protein</fullName>
    </submittedName>
</protein>
<feature type="region of interest" description="Disordered" evidence="1">
    <location>
        <begin position="1"/>
        <end position="69"/>
    </location>
</feature>
<dbReference type="InterPro" id="IPR014768">
    <property type="entry name" value="GBD/FH3_dom"/>
</dbReference>